<dbReference type="GO" id="GO:0005886">
    <property type="term" value="C:plasma membrane"/>
    <property type="evidence" value="ECO:0007669"/>
    <property type="project" value="UniProtKB-SubCell"/>
</dbReference>
<dbReference type="InterPro" id="IPR002797">
    <property type="entry name" value="Polysacc_synth"/>
</dbReference>
<dbReference type="Proteomes" id="UP000619293">
    <property type="component" value="Unassembled WGS sequence"/>
</dbReference>
<dbReference type="EMBL" id="BONG01000110">
    <property type="protein sequence ID" value="GIF94673.1"/>
    <property type="molecule type" value="Genomic_DNA"/>
</dbReference>
<proteinExistence type="predicted"/>
<dbReference type="PANTHER" id="PTHR30250:SF11">
    <property type="entry name" value="O-ANTIGEN TRANSPORTER-RELATED"/>
    <property type="match status" value="1"/>
</dbReference>
<evidence type="ECO:0000256" key="6">
    <source>
        <dbReference type="SAM" id="Phobius"/>
    </source>
</evidence>
<keyword evidence="8" id="KW-1185">Reference proteome</keyword>
<evidence type="ECO:0000256" key="5">
    <source>
        <dbReference type="ARBA" id="ARBA00023136"/>
    </source>
</evidence>
<feature type="transmembrane region" description="Helical" evidence="6">
    <location>
        <begin position="321"/>
        <end position="341"/>
    </location>
</feature>
<sequence>MVIFAASLFSAALAFVVAYFAARTLGPESYGRLATANAIVVVIVGLTDFGVSTALVRFTSEHLNDKPRVAPYFQGALRLQLLVVLVILAIVPFTPRLAEFLGGPEMRLPLYIGLISSLFLSLGTYTNALLQTYQRFKVIASLNAGLSTLRTVLYLSLVLTSALTLLNALVANLVVAVLTLAVGMYLRPRIGVRSSWLEQKLALKEMYRFGKWLVVSYALNAVLSRLDLVMLAHLRPASEVGHYAVALQLAMFMPLLLSSLTTVLVPKVSALPDSEVRSYLRNTLFGAAAVAAVLIPLVLLAGPVIEFVFGDKYAGAVQPFQLIMGSFILTLFINPPTLLFYKWNKPKILTYMNVITATTLVVLMFVLTQRFGAVGAAWALVINAAFSGCVFAVLLRYQLERVESVAS</sequence>
<organism evidence="7 8">
    <name type="scientific">Catellatospora chokoriensis</name>
    <dbReference type="NCBI Taxonomy" id="310353"/>
    <lineage>
        <taxon>Bacteria</taxon>
        <taxon>Bacillati</taxon>
        <taxon>Actinomycetota</taxon>
        <taxon>Actinomycetes</taxon>
        <taxon>Micromonosporales</taxon>
        <taxon>Micromonosporaceae</taxon>
        <taxon>Catellatospora</taxon>
    </lineage>
</organism>
<keyword evidence="3 6" id="KW-0812">Transmembrane</keyword>
<evidence type="ECO:0000256" key="2">
    <source>
        <dbReference type="ARBA" id="ARBA00022475"/>
    </source>
</evidence>
<feature type="transmembrane region" description="Helical" evidence="6">
    <location>
        <begin position="165"/>
        <end position="186"/>
    </location>
</feature>
<evidence type="ECO:0008006" key="9">
    <source>
        <dbReference type="Google" id="ProtNLM"/>
    </source>
</evidence>
<feature type="transmembrane region" description="Helical" evidence="6">
    <location>
        <begin position="142"/>
        <end position="159"/>
    </location>
</feature>
<feature type="transmembrane region" description="Helical" evidence="6">
    <location>
        <begin position="110"/>
        <end position="130"/>
    </location>
</feature>
<evidence type="ECO:0000256" key="1">
    <source>
        <dbReference type="ARBA" id="ARBA00004651"/>
    </source>
</evidence>
<keyword evidence="2" id="KW-1003">Cell membrane</keyword>
<feature type="transmembrane region" description="Helical" evidence="6">
    <location>
        <begin position="348"/>
        <end position="367"/>
    </location>
</feature>
<accession>A0A8J3K8V5</accession>
<evidence type="ECO:0000313" key="7">
    <source>
        <dbReference type="EMBL" id="GIF94673.1"/>
    </source>
</evidence>
<gene>
    <name evidence="7" type="ORF">Cch02nite_81170</name>
</gene>
<comment type="subcellular location">
    <subcellularLocation>
        <location evidence="1">Cell membrane</location>
        <topology evidence="1">Multi-pass membrane protein</topology>
    </subcellularLocation>
</comment>
<protein>
    <recommendedName>
        <fullName evidence="9">Membrane protein involved in the export of O-antigen and teichoic acid</fullName>
    </recommendedName>
</protein>
<dbReference type="Pfam" id="PF01943">
    <property type="entry name" value="Polysacc_synt"/>
    <property type="match status" value="1"/>
</dbReference>
<keyword evidence="5 6" id="KW-0472">Membrane</keyword>
<evidence type="ECO:0000256" key="3">
    <source>
        <dbReference type="ARBA" id="ARBA00022692"/>
    </source>
</evidence>
<comment type="caution">
    <text evidence="7">The sequence shown here is derived from an EMBL/GenBank/DDBJ whole genome shotgun (WGS) entry which is preliminary data.</text>
</comment>
<reference evidence="7 8" key="1">
    <citation type="submission" date="2021-01" db="EMBL/GenBank/DDBJ databases">
        <title>Whole genome shotgun sequence of Catellatospora chokoriensis NBRC 107358.</title>
        <authorList>
            <person name="Komaki H."/>
            <person name="Tamura T."/>
        </authorList>
    </citation>
    <scope>NUCLEOTIDE SEQUENCE [LARGE SCALE GENOMIC DNA]</scope>
    <source>
        <strain evidence="7 8">NBRC 107358</strain>
    </source>
</reference>
<feature type="transmembrane region" description="Helical" evidence="6">
    <location>
        <begin position="243"/>
        <end position="265"/>
    </location>
</feature>
<name>A0A8J3K8V5_9ACTN</name>
<evidence type="ECO:0000256" key="4">
    <source>
        <dbReference type="ARBA" id="ARBA00022989"/>
    </source>
</evidence>
<feature type="transmembrane region" description="Helical" evidence="6">
    <location>
        <begin position="285"/>
        <end position="309"/>
    </location>
</feature>
<feature type="transmembrane region" description="Helical" evidence="6">
    <location>
        <begin position="34"/>
        <end position="58"/>
    </location>
</feature>
<keyword evidence="4 6" id="KW-1133">Transmembrane helix</keyword>
<evidence type="ECO:0000313" key="8">
    <source>
        <dbReference type="Proteomes" id="UP000619293"/>
    </source>
</evidence>
<feature type="transmembrane region" description="Helical" evidence="6">
    <location>
        <begin position="373"/>
        <end position="395"/>
    </location>
</feature>
<feature type="transmembrane region" description="Helical" evidence="6">
    <location>
        <begin position="79"/>
        <end position="98"/>
    </location>
</feature>
<feature type="transmembrane region" description="Helical" evidence="6">
    <location>
        <begin position="206"/>
        <end position="223"/>
    </location>
</feature>
<dbReference type="InterPro" id="IPR050833">
    <property type="entry name" value="Poly_Biosynth_Transport"/>
</dbReference>
<dbReference type="PANTHER" id="PTHR30250">
    <property type="entry name" value="PST FAMILY PREDICTED COLANIC ACID TRANSPORTER"/>
    <property type="match status" value="1"/>
</dbReference>
<dbReference type="AlphaFoldDB" id="A0A8J3K8V5"/>